<evidence type="ECO:0000256" key="1">
    <source>
        <dbReference type="SAM" id="MobiDB-lite"/>
    </source>
</evidence>
<feature type="compositionally biased region" description="Polar residues" evidence="1">
    <location>
        <begin position="35"/>
        <end position="44"/>
    </location>
</feature>
<evidence type="ECO:0000259" key="2">
    <source>
        <dbReference type="Pfam" id="PF02399"/>
    </source>
</evidence>
<dbReference type="InterPro" id="IPR003450">
    <property type="entry name" value="Replication_origin-bd"/>
</dbReference>
<proteinExistence type="predicted"/>
<gene>
    <name evidence="3" type="ORF">RhiirC2_795848</name>
</gene>
<feature type="domain" description="Replication origin-binding protein" evidence="2">
    <location>
        <begin position="481"/>
        <end position="607"/>
    </location>
</feature>
<evidence type="ECO:0000313" key="3">
    <source>
        <dbReference type="EMBL" id="PKK58736.1"/>
    </source>
</evidence>
<organism evidence="3 4">
    <name type="scientific">Rhizophagus irregularis</name>
    <dbReference type="NCBI Taxonomy" id="588596"/>
    <lineage>
        <taxon>Eukaryota</taxon>
        <taxon>Fungi</taxon>
        <taxon>Fungi incertae sedis</taxon>
        <taxon>Mucoromycota</taxon>
        <taxon>Glomeromycotina</taxon>
        <taxon>Glomeromycetes</taxon>
        <taxon>Glomerales</taxon>
        <taxon>Glomeraceae</taxon>
        <taxon>Rhizophagus</taxon>
    </lineage>
</organism>
<dbReference type="GO" id="GO:0006260">
    <property type="term" value="P:DNA replication"/>
    <property type="evidence" value="ECO:0007669"/>
    <property type="project" value="InterPro"/>
</dbReference>
<dbReference type="VEuPathDB" id="FungiDB:FUN_001252"/>
<reference evidence="3 4" key="1">
    <citation type="submission" date="2016-04" db="EMBL/GenBank/DDBJ databases">
        <title>Genome analyses suggest a sexual origin of heterokaryosis in a supposedly ancient asexual fungus.</title>
        <authorList>
            <person name="Ropars J."/>
            <person name="Sedzielewska K."/>
            <person name="Noel J."/>
            <person name="Charron P."/>
            <person name="Farinelli L."/>
            <person name="Marton T."/>
            <person name="Kruger M."/>
            <person name="Pelin A."/>
            <person name="Brachmann A."/>
            <person name="Corradi N."/>
        </authorList>
    </citation>
    <scope>NUCLEOTIDE SEQUENCE [LARGE SCALE GENOMIC DNA]</scope>
    <source>
        <strain evidence="3 4">C2</strain>
    </source>
</reference>
<reference evidence="3 4" key="2">
    <citation type="submission" date="2017-10" db="EMBL/GenBank/DDBJ databases">
        <title>Extensive intraspecific genome diversity in a model arbuscular mycorrhizal fungus.</title>
        <authorList>
            <person name="Chen E.C.H."/>
            <person name="Morin E."/>
            <person name="Baudet D."/>
            <person name="Noel J."/>
            <person name="Ndikumana S."/>
            <person name="Charron P."/>
            <person name="St-Onge C."/>
            <person name="Giorgi J."/>
            <person name="Grigoriev I.V."/>
            <person name="Roux C."/>
            <person name="Martin F.M."/>
            <person name="Corradi N."/>
        </authorList>
    </citation>
    <scope>NUCLEOTIDE SEQUENCE [LARGE SCALE GENOMIC DNA]</scope>
    <source>
        <strain evidence="3 4">C2</strain>
    </source>
</reference>
<dbReference type="GO" id="GO:0005524">
    <property type="term" value="F:ATP binding"/>
    <property type="evidence" value="ECO:0007669"/>
    <property type="project" value="InterPro"/>
</dbReference>
<dbReference type="Pfam" id="PF02399">
    <property type="entry name" value="Herpes_ori_bp"/>
    <property type="match status" value="1"/>
</dbReference>
<dbReference type="AlphaFoldDB" id="A0A2N1MAT4"/>
<dbReference type="VEuPathDB" id="FungiDB:RhiirA1_543202"/>
<feature type="region of interest" description="Disordered" evidence="1">
    <location>
        <begin position="20"/>
        <end position="47"/>
    </location>
</feature>
<name>A0A2N1MAT4_9GLOM</name>
<evidence type="ECO:0000313" key="4">
    <source>
        <dbReference type="Proteomes" id="UP000233469"/>
    </source>
</evidence>
<dbReference type="Proteomes" id="UP000233469">
    <property type="component" value="Unassembled WGS sequence"/>
</dbReference>
<sequence>MYTQLFSTKLFEELSSDDYNNHESNCESGSEEAPHTSTSTTETPLVQPHAIYSLREEKFNDDFTPKDLLDVIRKMFSSPSRDMSNDKGSLDYLPIYSFLFPNEKGSCLYNAYDRKEVEDKLVIKIDQDGDQAPKFSVADDISEVYGLPEIHECINCQKPLRAVIDIDASKKDMETASVKRQEVFIRICLSFIRVLYRILDCSWEDILKGLVIATSSDPSKCSYHILYTLALLIDHHELKAFTELVYTITGEKFGKYIDRGLPGQNFNLRLIGSAKKGRVKRILQFSLDNGWNELEHARVQPPTSLGLEVRPQMLSIEKNNNPLRISVGQDVLQKYAELVLQKHSSYLRDWAIKEKDSENFVYFNRKALLECPLCKRIHDKDQRWFGCVCASSGRFIIKCFWQNSDERGVVFECDPSIAEKIQQNNKNLFPAVPLREPKGPGFPKAFIKMPSWVKYNEALTATETYKERYVRPLPNEVLFTRHSYSNAVTTRLNLKSYCDIDGSINLPDHKRVVCQIESLHRITNNCKCSKKCKCSPIQYDLWLDEIVSIIAQAQSHLAGQSIEKLYKLIQEARCIIVMDNDLTDLNIEWIKALRKDIPLSIIHNTYQPQKGKTFRLAPNKETVLAELWDWAKQISLLPFEERTSASLICHLRKDVQGIIRALKTDFPELRIKEYHGKSDPVEKAHDFDNVEEAWKDVDLVAYTTL</sequence>
<accession>A0A2N1MAT4</accession>
<dbReference type="EMBL" id="LLXL01003416">
    <property type="protein sequence ID" value="PKK58736.1"/>
    <property type="molecule type" value="Genomic_DNA"/>
</dbReference>
<comment type="caution">
    <text evidence="3">The sequence shown here is derived from an EMBL/GenBank/DDBJ whole genome shotgun (WGS) entry which is preliminary data.</text>
</comment>
<protein>
    <recommendedName>
        <fullName evidence="2">Replication origin-binding protein domain-containing protein</fullName>
    </recommendedName>
</protein>
<dbReference type="GO" id="GO:0003688">
    <property type="term" value="F:DNA replication origin binding"/>
    <property type="evidence" value="ECO:0007669"/>
    <property type="project" value="InterPro"/>
</dbReference>